<comment type="caution">
    <text evidence="2">The sequence shown here is derived from an EMBL/GenBank/DDBJ whole genome shotgun (WGS) entry which is preliminary data.</text>
</comment>
<proteinExistence type="predicted"/>
<evidence type="ECO:0000256" key="1">
    <source>
        <dbReference type="SAM" id="MobiDB-lite"/>
    </source>
</evidence>
<evidence type="ECO:0000313" key="3">
    <source>
        <dbReference type="Proteomes" id="UP000324222"/>
    </source>
</evidence>
<protein>
    <submittedName>
        <fullName evidence="2">Uncharacterized protein</fullName>
    </submittedName>
</protein>
<sequence length="88" mass="9949">MTIPYPAPTPILRPQQDPKANKSLKKLEEVRVSVKVVGHSTRHLVVVHLLGQFHGEPRIIGDHLITERHLKEGDTLIKARPQGKLRNL</sequence>
<organism evidence="2 3">
    <name type="scientific">Portunus trituberculatus</name>
    <name type="common">Swimming crab</name>
    <name type="synonym">Neptunus trituberculatus</name>
    <dbReference type="NCBI Taxonomy" id="210409"/>
    <lineage>
        <taxon>Eukaryota</taxon>
        <taxon>Metazoa</taxon>
        <taxon>Ecdysozoa</taxon>
        <taxon>Arthropoda</taxon>
        <taxon>Crustacea</taxon>
        <taxon>Multicrustacea</taxon>
        <taxon>Malacostraca</taxon>
        <taxon>Eumalacostraca</taxon>
        <taxon>Eucarida</taxon>
        <taxon>Decapoda</taxon>
        <taxon>Pleocyemata</taxon>
        <taxon>Brachyura</taxon>
        <taxon>Eubrachyura</taxon>
        <taxon>Portunoidea</taxon>
        <taxon>Portunidae</taxon>
        <taxon>Portuninae</taxon>
        <taxon>Portunus</taxon>
    </lineage>
</organism>
<feature type="compositionally biased region" description="Pro residues" evidence="1">
    <location>
        <begin position="1"/>
        <end position="11"/>
    </location>
</feature>
<feature type="region of interest" description="Disordered" evidence="1">
    <location>
        <begin position="1"/>
        <end position="24"/>
    </location>
</feature>
<gene>
    <name evidence="2" type="ORF">E2C01_051235</name>
</gene>
<reference evidence="2 3" key="1">
    <citation type="submission" date="2019-05" db="EMBL/GenBank/DDBJ databases">
        <title>Another draft genome of Portunus trituberculatus and its Hox gene families provides insights of decapod evolution.</title>
        <authorList>
            <person name="Jeong J.-H."/>
            <person name="Song I."/>
            <person name="Kim S."/>
            <person name="Choi T."/>
            <person name="Kim D."/>
            <person name="Ryu S."/>
            <person name="Kim W."/>
        </authorList>
    </citation>
    <scope>NUCLEOTIDE SEQUENCE [LARGE SCALE GENOMIC DNA]</scope>
    <source>
        <tissue evidence="2">Muscle</tissue>
    </source>
</reference>
<evidence type="ECO:0000313" key="2">
    <source>
        <dbReference type="EMBL" id="MPC57258.1"/>
    </source>
</evidence>
<accession>A0A5B7GJR0</accession>
<dbReference type="Proteomes" id="UP000324222">
    <property type="component" value="Unassembled WGS sequence"/>
</dbReference>
<dbReference type="AlphaFoldDB" id="A0A5B7GJR0"/>
<keyword evidence="3" id="KW-1185">Reference proteome</keyword>
<name>A0A5B7GJR0_PORTR</name>
<dbReference type="EMBL" id="VSRR010014634">
    <property type="protein sequence ID" value="MPC57258.1"/>
    <property type="molecule type" value="Genomic_DNA"/>
</dbReference>